<evidence type="ECO:0000256" key="2">
    <source>
        <dbReference type="ARBA" id="ARBA00022676"/>
    </source>
</evidence>
<evidence type="ECO:0000256" key="7">
    <source>
        <dbReference type="ARBA" id="ARBA00024347"/>
    </source>
</evidence>
<dbReference type="PANTHER" id="PTHR10459">
    <property type="entry name" value="DNA LIGASE"/>
    <property type="match status" value="1"/>
</dbReference>
<comment type="similarity">
    <text evidence="7">Belongs to the ARTD/PARP family.</text>
</comment>
<keyword evidence="3" id="KW-0808">Transferase</keyword>
<proteinExistence type="inferred from homology"/>
<dbReference type="Gene3D" id="1.20.1280.50">
    <property type="match status" value="1"/>
</dbReference>
<dbReference type="GO" id="GO:0006302">
    <property type="term" value="P:double-strand break repair"/>
    <property type="evidence" value="ECO:0007669"/>
    <property type="project" value="TreeGrafter"/>
</dbReference>
<keyword evidence="9" id="KW-1185">Reference proteome</keyword>
<dbReference type="Proteomes" id="UP001152795">
    <property type="component" value="Unassembled WGS sequence"/>
</dbReference>
<protein>
    <submittedName>
        <fullName evidence="8">Poly [ADP-ribose] polymerase 3</fullName>
    </submittedName>
</protein>
<keyword evidence="6" id="KW-0539">Nucleus</keyword>
<dbReference type="InterPro" id="IPR050800">
    <property type="entry name" value="ARTD/PARP"/>
</dbReference>
<dbReference type="OrthoDB" id="5982475at2759"/>
<dbReference type="InterPro" id="IPR001810">
    <property type="entry name" value="F-box_dom"/>
</dbReference>
<comment type="subcellular location">
    <subcellularLocation>
        <location evidence="1">Nucleus</location>
    </subcellularLocation>
</comment>
<dbReference type="GO" id="GO:0003950">
    <property type="term" value="F:NAD+ poly-ADP-ribosyltransferase activity"/>
    <property type="evidence" value="ECO:0007669"/>
    <property type="project" value="TreeGrafter"/>
</dbReference>
<evidence type="ECO:0000256" key="3">
    <source>
        <dbReference type="ARBA" id="ARBA00022679"/>
    </source>
</evidence>
<reference evidence="8" key="1">
    <citation type="submission" date="2020-04" db="EMBL/GenBank/DDBJ databases">
        <authorList>
            <person name="Alioto T."/>
            <person name="Alioto T."/>
            <person name="Gomez Garrido J."/>
        </authorList>
    </citation>
    <scope>NUCLEOTIDE SEQUENCE</scope>
    <source>
        <strain evidence="8">A484AB</strain>
    </source>
</reference>
<dbReference type="AlphaFoldDB" id="A0A6S7HU18"/>
<accession>A0A6S7HU18</accession>
<dbReference type="PROSITE" id="PS51977">
    <property type="entry name" value="WGR"/>
    <property type="match status" value="1"/>
</dbReference>
<dbReference type="InterPro" id="IPR008893">
    <property type="entry name" value="WGR_domain"/>
</dbReference>
<dbReference type="SMART" id="SM00773">
    <property type="entry name" value="WGR"/>
    <property type="match status" value="1"/>
</dbReference>
<dbReference type="EMBL" id="CACRXK020005812">
    <property type="protein sequence ID" value="CAB4007503.1"/>
    <property type="molecule type" value="Genomic_DNA"/>
</dbReference>
<dbReference type="InterPro" id="IPR036930">
    <property type="entry name" value="WGR_dom_sf"/>
</dbReference>
<dbReference type="PANTHER" id="PTHR10459:SF66">
    <property type="entry name" value="PROTEIN MONO-ADP-RIBOSYLTRANSFERASE PARP3"/>
    <property type="match status" value="1"/>
</dbReference>
<organism evidence="8 9">
    <name type="scientific">Paramuricea clavata</name>
    <name type="common">Red gorgonian</name>
    <name type="synonym">Violescent sea-whip</name>
    <dbReference type="NCBI Taxonomy" id="317549"/>
    <lineage>
        <taxon>Eukaryota</taxon>
        <taxon>Metazoa</taxon>
        <taxon>Cnidaria</taxon>
        <taxon>Anthozoa</taxon>
        <taxon>Octocorallia</taxon>
        <taxon>Malacalcyonacea</taxon>
        <taxon>Plexauridae</taxon>
        <taxon>Paramuricea</taxon>
    </lineage>
</organism>
<dbReference type="GO" id="GO:0016779">
    <property type="term" value="F:nucleotidyltransferase activity"/>
    <property type="evidence" value="ECO:0007669"/>
    <property type="project" value="UniProtKB-KW"/>
</dbReference>
<evidence type="ECO:0000256" key="5">
    <source>
        <dbReference type="ARBA" id="ARBA00023027"/>
    </source>
</evidence>
<dbReference type="SUPFAM" id="SSF81383">
    <property type="entry name" value="F-box domain"/>
    <property type="match status" value="1"/>
</dbReference>
<keyword evidence="2" id="KW-0328">Glycosyltransferase</keyword>
<dbReference type="Pfam" id="PF05406">
    <property type="entry name" value="WGR"/>
    <property type="match status" value="1"/>
</dbReference>
<dbReference type="GO" id="GO:0035861">
    <property type="term" value="C:site of double-strand break"/>
    <property type="evidence" value="ECO:0007669"/>
    <property type="project" value="TreeGrafter"/>
</dbReference>
<evidence type="ECO:0000313" key="9">
    <source>
        <dbReference type="Proteomes" id="UP001152795"/>
    </source>
</evidence>
<gene>
    <name evidence="8" type="ORF">PACLA_8A059939</name>
</gene>
<dbReference type="PROSITE" id="PS50181">
    <property type="entry name" value="FBOX"/>
    <property type="match status" value="1"/>
</dbReference>
<comment type="caution">
    <text evidence="8">The sequence shown here is derived from an EMBL/GenBank/DDBJ whole genome shotgun (WGS) entry which is preliminary data.</text>
</comment>
<evidence type="ECO:0000313" key="8">
    <source>
        <dbReference type="EMBL" id="CAB4007503.1"/>
    </source>
</evidence>
<keyword evidence="4" id="KW-0548">Nucleotidyltransferase</keyword>
<keyword evidence="5" id="KW-0520">NAD</keyword>
<evidence type="ECO:0000256" key="1">
    <source>
        <dbReference type="ARBA" id="ARBA00004123"/>
    </source>
</evidence>
<dbReference type="Pfam" id="PF12937">
    <property type="entry name" value="F-box-like"/>
    <property type="match status" value="1"/>
</dbReference>
<dbReference type="GO" id="GO:0070212">
    <property type="term" value="P:protein poly-ADP-ribosylation"/>
    <property type="evidence" value="ECO:0007669"/>
    <property type="project" value="TreeGrafter"/>
</dbReference>
<dbReference type="Gene3D" id="2.20.140.10">
    <property type="entry name" value="WGR domain"/>
    <property type="match status" value="1"/>
</dbReference>
<dbReference type="FunFam" id="2.20.140.10:FF:000001">
    <property type="entry name" value="Poly [ADP-ribose] polymerase"/>
    <property type="match status" value="1"/>
</dbReference>
<dbReference type="InterPro" id="IPR036047">
    <property type="entry name" value="F-box-like_dom_sf"/>
</dbReference>
<dbReference type="SUPFAM" id="SSF142921">
    <property type="entry name" value="WGR domain-like"/>
    <property type="match status" value="1"/>
</dbReference>
<dbReference type="SMART" id="SM00256">
    <property type="entry name" value="FBOX"/>
    <property type="match status" value="1"/>
</dbReference>
<evidence type="ECO:0000256" key="4">
    <source>
        <dbReference type="ARBA" id="ARBA00022695"/>
    </source>
</evidence>
<evidence type="ECO:0000256" key="6">
    <source>
        <dbReference type="ARBA" id="ARBA00023242"/>
    </source>
</evidence>
<dbReference type="GO" id="GO:0005730">
    <property type="term" value="C:nucleolus"/>
    <property type="evidence" value="ECO:0007669"/>
    <property type="project" value="TreeGrafter"/>
</dbReference>
<name>A0A6S7HU18_PARCT</name>
<sequence length="443" mass="51583">MDDHCKLDKGEVFQGYDCLLNFVHEKSDKFYRIQVLKNDKGFHVWTRWGRNGTDGQSKLEGPINQEDAKKNFKKKFQEKTKNSWDERQQFSPVKGKYSLVIEKTDSSKSSQVTDSQTLQKPEFPDVLILSEVQLPVDVLYVILSQLPVRDVLRYMQVCKAWKTLLSDKYFWKMYIQRHFDLGIKSDLSNEGPIEEWSGPGWTMSNDVDETTWYCYFSEDGEDDDIYVMRPFPSMWNCRVIHPYGLDPFSGDARKLQGLCRSLEILTYMRNEASRLGMLSGNQCSGNESQNEICAVIFPWDKKELPTPLELVNGIFHFHPEIYEYYTSNPEDIGSLRENKLHFHIRRNEHNVDDSDADYDEDDDDHDLDEKPCLNSIFGMDFPDQDEQWKYEDSRKFYEWLQPIMCPSVAIYVGGEKFNPVAIFMIAQLAPGWVGGALTAAVWT</sequence>
<dbReference type="GO" id="GO:1990404">
    <property type="term" value="F:NAD+-protein mono-ADP-ribosyltransferase activity"/>
    <property type="evidence" value="ECO:0007669"/>
    <property type="project" value="TreeGrafter"/>
</dbReference>